<dbReference type="SUPFAM" id="SSF52047">
    <property type="entry name" value="RNI-like"/>
    <property type="match status" value="1"/>
</dbReference>
<evidence type="ECO:0000313" key="2">
    <source>
        <dbReference type="Proteomes" id="UP000017559"/>
    </source>
</evidence>
<keyword evidence="2" id="KW-1185">Reference proteome</keyword>
<evidence type="ECO:0000313" key="1">
    <source>
        <dbReference type="EMBL" id="ESK85160.1"/>
    </source>
</evidence>
<dbReference type="OrthoDB" id="2663142at2759"/>
<dbReference type="InterPro" id="IPR032675">
    <property type="entry name" value="LRR_dom_sf"/>
</dbReference>
<dbReference type="EMBL" id="AWSO01001133">
    <property type="protein sequence ID" value="ESK85160.1"/>
    <property type="molecule type" value="Genomic_DNA"/>
</dbReference>
<protein>
    <submittedName>
        <fullName evidence="1">Uncharacterized protein</fullName>
    </submittedName>
</protein>
<dbReference type="KEGG" id="mrr:Moror_3560"/>
<gene>
    <name evidence="1" type="ORF">Moror_3560</name>
</gene>
<dbReference type="AlphaFoldDB" id="V2WYC1"/>
<comment type="caution">
    <text evidence="1">The sequence shown here is derived from an EMBL/GenBank/DDBJ whole genome shotgun (WGS) entry which is preliminary data.</text>
</comment>
<sequence length="514" mass="56846">MHQALLIDEIIQIVLDLCLDFGDGSTLSRASRVCRAWRDPALNRLWHRLIDVTPLLQLIPGLIRVNGVYLQAFESPAHPDLRALRSYSSRVKHIKTRQSVQLHPSVSSLLSSVGNGLFTRLTTAQLSLTNCHSFCPMLGPSDKLERLDLDLGFKNSILPSTNNAASELLGDLPNLTSLSLRGSASEQVLRAVSAVSNLRTLSLRISTSLDSETILAISAFPFLTGLELHAVHIRSTKLAEKWTARGGAPCFPSLKSLSIRARIALIGTILHHMQSDQLQSLYIDIEPVVQSDDSWTALFNIMKDKTPFLHDFTIDHHVDTDPIGLEDSNANDSNNAPVVPNNATAIDFEDMLRFDLVRPLFKLHDLKRLVFDTTPPIVIRDEDFTQIATHWPKLAHLELGTVPTVDPRWVPQTSLKGLVTLSQKSTTLISLVIPIDMITSVDVVIPKQSHPANALRKITITSLTPPDATLMAKSLDTLFPCLQVIDGTSEHEMEWSDIQAMFQGLRAIQLAVRG</sequence>
<accession>V2WYC1</accession>
<dbReference type="Proteomes" id="UP000017559">
    <property type="component" value="Unassembled WGS sequence"/>
</dbReference>
<name>V2WYC1_MONRO</name>
<organism evidence="1 2">
    <name type="scientific">Moniliophthora roreri (strain MCA 2997)</name>
    <name type="common">Cocoa frosty pod rot fungus</name>
    <name type="synonym">Crinipellis roreri</name>
    <dbReference type="NCBI Taxonomy" id="1381753"/>
    <lineage>
        <taxon>Eukaryota</taxon>
        <taxon>Fungi</taxon>
        <taxon>Dikarya</taxon>
        <taxon>Basidiomycota</taxon>
        <taxon>Agaricomycotina</taxon>
        <taxon>Agaricomycetes</taxon>
        <taxon>Agaricomycetidae</taxon>
        <taxon>Agaricales</taxon>
        <taxon>Marasmiineae</taxon>
        <taxon>Marasmiaceae</taxon>
        <taxon>Moniliophthora</taxon>
    </lineage>
</organism>
<dbReference type="HOGENOM" id="CLU_021164_6_0_1"/>
<proteinExistence type="predicted"/>
<dbReference type="Gene3D" id="3.80.10.10">
    <property type="entry name" value="Ribonuclease Inhibitor"/>
    <property type="match status" value="1"/>
</dbReference>
<reference evidence="1 2" key="1">
    <citation type="journal article" date="2014" name="BMC Genomics">
        <title>Genome and secretome analysis of the hemibiotrophic fungal pathogen, Moniliophthora roreri, which causes frosty pod rot disease of cacao: mechanisms of the biotrophic and necrotrophic phases.</title>
        <authorList>
            <person name="Meinhardt L.W."/>
            <person name="Costa G.G.L."/>
            <person name="Thomazella D.P.T."/>
            <person name="Teixeira P.J.P.L."/>
            <person name="Carazzolle M.F."/>
            <person name="Schuster S.C."/>
            <person name="Carlson J.E."/>
            <person name="Guiltinan M.J."/>
            <person name="Mieczkowski P."/>
            <person name="Farmer A."/>
            <person name="Ramaraj T."/>
            <person name="Crozier J."/>
            <person name="Davis R.E."/>
            <person name="Shao J."/>
            <person name="Melnick R.L."/>
            <person name="Pereira G.A.G."/>
            <person name="Bailey B.A."/>
        </authorList>
    </citation>
    <scope>NUCLEOTIDE SEQUENCE [LARGE SCALE GENOMIC DNA]</scope>
    <source>
        <strain evidence="1 2">MCA 2997</strain>
    </source>
</reference>